<evidence type="ECO:0000313" key="1">
    <source>
        <dbReference type="EMBL" id="MFB9057799.1"/>
    </source>
</evidence>
<keyword evidence="2" id="KW-1185">Reference proteome</keyword>
<dbReference type="EMBL" id="JBHMFC010000095">
    <property type="protein sequence ID" value="MFB9057799.1"/>
    <property type="molecule type" value="Genomic_DNA"/>
</dbReference>
<evidence type="ECO:0000313" key="2">
    <source>
        <dbReference type="Proteomes" id="UP001589585"/>
    </source>
</evidence>
<gene>
    <name evidence="1" type="ORF">ACFFU9_13715</name>
</gene>
<proteinExistence type="predicted"/>
<protein>
    <submittedName>
        <fullName evidence="1">DUF6503 family protein</fullName>
    </submittedName>
</protein>
<dbReference type="InterPro" id="IPR045444">
    <property type="entry name" value="DUF6503"/>
</dbReference>
<accession>A0ABV5FEN8</accession>
<dbReference type="Proteomes" id="UP001589585">
    <property type="component" value="Unassembled WGS sequence"/>
</dbReference>
<dbReference type="RefSeq" id="WP_379862052.1">
    <property type="nucleotide sequence ID" value="NZ_JBHMFC010000095.1"/>
</dbReference>
<dbReference type="PROSITE" id="PS51257">
    <property type="entry name" value="PROKAR_LIPOPROTEIN"/>
    <property type="match status" value="1"/>
</dbReference>
<organism evidence="1 2">
    <name type="scientific">Mariniflexile ostreae</name>
    <dbReference type="NCBI Taxonomy" id="1520892"/>
    <lineage>
        <taxon>Bacteria</taxon>
        <taxon>Pseudomonadati</taxon>
        <taxon>Bacteroidota</taxon>
        <taxon>Flavobacteriia</taxon>
        <taxon>Flavobacteriales</taxon>
        <taxon>Flavobacteriaceae</taxon>
        <taxon>Mariniflexile</taxon>
    </lineage>
</organism>
<dbReference type="Pfam" id="PF20113">
    <property type="entry name" value="DUF6503"/>
    <property type="match status" value="1"/>
</dbReference>
<sequence length="264" mass="29344">MGIQKSILILISVATLFACNNTTSKSVSNKKEVVSEVVQPSKAEVILNQAINAHGGDLYDSANYTFVFRGNTYQFKNDGKAYEYSKSSQKGDSLIIDRLKNGKFSRTINNDTIALSEKDIKSGTGAINSVIYFATLPHKLKDDAVNETYMGETTIKGKNYSILSISFSQDGGGEDFDDEYYYWIDTDAHTVDYLAYNFHVNQGGVRFRSAYNRSIVDGITFQDYVNYKAEVGTPLKALPELYEAGKLIELSKIETESITNLNAN</sequence>
<comment type="caution">
    <text evidence="1">The sequence shown here is derived from an EMBL/GenBank/DDBJ whole genome shotgun (WGS) entry which is preliminary data.</text>
</comment>
<reference evidence="1 2" key="1">
    <citation type="submission" date="2024-09" db="EMBL/GenBank/DDBJ databases">
        <authorList>
            <person name="Sun Q."/>
            <person name="Mori K."/>
        </authorList>
    </citation>
    <scope>NUCLEOTIDE SEQUENCE [LARGE SCALE GENOMIC DNA]</scope>
    <source>
        <strain evidence="1 2">CECT 8622</strain>
    </source>
</reference>
<name>A0ABV5FEN8_9FLAO</name>